<dbReference type="InterPro" id="IPR005467">
    <property type="entry name" value="His_kinase_dom"/>
</dbReference>
<dbReference type="PROSITE" id="PS50109">
    <property type="entry name" value="HIS_KIN"/>
    <property type="match status" value="1"/>
</dbReference>
<evidence type="ECO:0000313" key="5">
    <source>
        <dbReference type="EMBL" id="NSL91074.1"/>
    </source>
</evidence>
<evidence type="ECO:0000256" key="2">
    <source>
        <dbReference type="ARBA" id="ARBA00012438"/>
    </source>
</evidence>
<keyword evidence="6" id="KW-1185">Reference proteome</keyword>
<dbReference type="Pfam" id="PF02518">
    <property type="entry name" value="HATPase_c"/>
    <property type="match status" value="1"/>
</dbReference>
<evidence type="ECO:0000313" key="6">
    <source>
        <dbReference type="Proteomes" id="UP000281028"/>
    </source>
</evidence>
<dbReference type="Gene3D" id="3.30.565.10">
    <property type="entry name" value="Histidine kinase-like ATPase, C-terminal domain"/>
    <property type="match status" value="1"/>
</dbReference>
<dbReference type="PANTHER" id="PTHR43047">
    <property type="entry name" value="TWO-COMPONENT HISTIDINE PROTEIN KINASE"/>
    <property type="match status" value="1"/>
</dbReference>
<dbReference type="InterPro" id="IPR036890">
    <property type="entry name" value="HATPase_C_sf"/>
</dbReference>
<dbReference type="PROSITE" id="PS50110">
    <property type="entry name" value="RESPONSE_REGULATORY"/>
    <property type="match status" value="1"/>
</dbReference>
<dbReference type="EMBL" id="RIAR02000001">
    <property type="protein sequence ID" value="NSL91074.1"/>
    <property type="molecule type" value="Genomic_DNA"/>
</dbReference>
<dbReference type="InterPro" id="IPR036097">
    <property type="entry name" value="HisK_dim/P_sf"/>
</dbReference>
<dbReference type="CDD" id="cd00082">
    <property type="entry name" value="HisKA"/>
    <property type="match status" value="1"/>
</dbReference>
<keyword evidence="3" id="KW-0808">Transferase</keyword>
<dbReference type="Gene3D" id="3.40.50.2300">
    <property type="match status" value="1"/>
</dbReference>
<dbReference type="InterPro" id="IPR011006">
    <property type="entry name" value="CheY-like_superfamily"/>
</dbReference>
<evidence type="ECO:0000256" key="4">
    <source>
        <dbReference type="ARBA" id="ARBA00022777"/>
    </source>
</evidence>
<accession>A0A433W9T0</accession>
<comment type="catalytic activity">
    <reaction evidence="1">
        <text>ATP + protein L-histidine = ADP + protein N-phospho-L-histidine.</text>
        <dbReference type="EC" id="2.7.13.3"/>
    </reaction>
</comment>
<comment type="caution">
    <text evidence="5">The sequence shown here is derived from an EMBL/GenBank/DDBJ whole genome shotgun (WGS) entry which is preliminary data.</text>
</comment>
<dbReference type="InterPro" id="IPR003594">
    <property type="entry name" value="HATPase_dom"/>
</dbReference>
<name>A0A433W9T0_9BACT</name>
<dbReference type="AlphaFoldDB" id="A0A433W9T0"/>
<dbReference type="SMART" id="SM00388">
    <property type="entry name" value="HisKA"/>
    <property type="match status" value="1"/>
</dbReference>
<evidence type="ECO:0000256" key="1">
    <source>
        <dbReference type="ARBA" id="ARBA00000085"/>
    </source>
</evidence>
<dbReference type="SUPFAM" id="SSF55874">
    <property type="entry name" value="ATPase domain of HSP90 chaperone/DNA topoisomerase II/histidine kinase"/>
    <property type="match status" value="1"/>
</dbReference>
<sequence>MKRFINIILRICEGTKDSINALLRMGIDKEDSSELQKAVCLINTLAFWTAVLVMTVGYFLFLLTGAVLVLSAVLLEVLAFSGVIMLNRYRKHRLAARFILLIHCALAIYFGTILGNVMQPELLTVVWMAIFLLAFFIGGGYFFYGSRNVKYLGLLLSMIVFVVLQLNDYYRMITPVYIRPEYLNIGKISCCIGMMALMYFVSICIINHNDAFKAENRQLLARLEAANEAKTVWVNEYSHEIRIPLNTLIGMAQIIHSNIDKIADKEIIRDIEELNKAGLLAREIINNILDLAKIEAGKDDPRMEAVQLKDILNRSMSMNRYMTQVKGITIGIDYDHHIPRYILTDQIFLQKIINNLVSNALKFSPDGTGVLITVAILKGCIHFTIRNTGSISPEKVTCMIEAFESERNKTFSGTGLGLSIARKLVEKLGGSLKIQSRDNFVFVSFDIPLQAGIRTAEEKEIGLIRDRLFEGLKVLIMEDDAIFQRVYQRWCDRVGLACLIVNNGIEGIEALQTFTPDFIICDDHMPRMMGIDVLKAIRNMPDKAGIPVFMVTADAFGIGGDRFMKEGAAIQLAKPLRIDDLNAMVLQYVPVNPLKES</sequence>
<proteinExistence type="predicted"/>
<dbReference type="EC" id="2.7.13.3" evidence="2"/>
<organism evidence="5 6">
    <name type="scientific">Chitinophaga solisilvae</name>
    <dbReference type="NCBI Taxonomy" id="1233460"/>
    <lineage>
        <taxon>Bacteria</taxon>
        <taxon>Pseudomonadati</taxon>
        <taxon>Bacteroidota</taxon>
        <taxon>Chitinophagia</taxon>
        <taxon>Chitinophagales</taxon>
        <taxon>Chitinophagaceae</taxon>
        <taxon>Chitinophaga</taxon>
    </lineage>
</organism>
<dbReference type="Pfam" id="PF00512">
    <property type="entry name" value="HisKA"/>
    <property type="match status" value="1"/>
</dbReference>
<dbReference type="Gene3D" id="1.10.287.130">
    <property type="match status" value="1"/>
</dbReference>
<gene>
    <name evidence="5" type="ORF">ECE50_029900</name>
</gene>
<dbReference type="CDD" id="cd00156">
    <property type="entry name" value="REC"/>
    <property type="match status" value="1"/>
</dbReference>
<dbReference type="InterPro" id="IPR001789">
    <property type="entry name" value="Sig_transdc_resp-reg_receiver"/>
</dbReference>
<dbReference type="Proteomes" id="UP000281028">
    <property type="component" value="Unassembled WGS sequence"/>
</dbReference>
<dbReference type="SUPFAM" id="SSF52172">
    <property type="entry name" value="CheY-like"/>
    <property type="match status" value="1"/>
</dbReference>
<reference evidence="5" key="1">
    <citation type="submission" date="2020-05" db="EMBL/GenBank/DDBJ databases">
        <title>Chitinophaga laudate sp. nov., isolated from a tropical peat swamp.</title>
        <authorList>
            <person name="Goh C.B.S."/>
            <person name="Lee M.S."/>
            <person name="Parimannan S."/>
            <person name="Pasbakhsh P."/>
            <person name="Yule C.M."/>
            <person name="Rajandas H."/>
            <person name="Loke S."/>
            <person name="Croft L."/>
            <person name="Tan J.B.L."/>
        </authorList>
    </citation>
    <scope>NUCLEOTIDE SEQUENCE</scope>
    <source>
        <strain evidence="5">Mgbs1</strain>
    </source>
</reference>
<dbReference type="SUPFAM" id="SSF47384">
    <property type="entry name" value="Homodimeric domain of signal transducing histidine kinase"/>
    <property type="match status" value="1"/>
</dbReference>
<dbReference type="OrthoDB" id="636661at2"/>
<dbReference type="Pfam" id="PF00072">
    <property type="entry name" value="Response_reg"/>
    <property type="match status" value="1"/>
</dbReference>
<evidence type="ECO:0000256" key="3">
    <source>
        <dbReference type="ARBA" id="ARBA00022679"/>
    </source>
</evidence>
<dbReference type="SMART" id="SM00387">
    <property type="entry name" value="HATPase_c"/>
    <property type="match status" value="1"/>
</dbReference>
<dbReference type="SMART" id="SM00448">
    <property type="entry name" value="REC"/>
    <property type="match status" value="1"/>
</dbReference>
<protein>
    <recommendedName>
        <fullName evidence="2">histidine kinase</fullName>
        <ecNumber evidence="2">2.7.13.3</ecNumber>
    </recommendedName>
</protein>
<dbReference type="InterPro" id="IPR003661">
    <property type="entry name" value="HisK_dim/P_dom"/>
</dbReference>
<dbReference type="GO" id="GO:0000155">
    <property type="term" value="F:phosphorelay sensor kinase activity"/>
    <property type="evidence" value="ECO:0007669"/>
    <property type="project" value="InterPro"/>
</dbReference>
<keyword evidence="4" id="KW-0418">Kinase</keyword>